<name>J7LJ43_NOCAA</name>
<organism evidence="1 2">
    <name type="scientific">Nocardiopsis alba (strain ATCC BAA-2165 / BE74)</name>
    <dbReference type="NCBI Taxonomy" id="1205910"/>
    <lineage>
        <taxon>Bacteria</taxon>
        <taxon>Bacillati</taxon>
        <taxon>Actinomycetota</taxon>
        <taxon>Actinomycetes</taxon>
        <taxon>Streptosporangiales</taxon>
        <taxon>Nocardiopsidaceae</taxon>
        <taxon>Nocardiopsis</taxon>
    </lineage>
</organism>
<proteinExistence type="predicted"/>
<reference evidence="2" key="2">
    <citation type="submission" date="2012-08" db="EMBL/GenBank/DDBJ databases">
        <title>Whole-genome sequence of Nocardiopsis alba strain ATCC BAA-2165 associated with honeybees.</title>
        <authorList>
            <person name="Qiao J."/>
            <person name="Chen L."/>
            <person name="Li Y."/>
            <person name="Wang J."/>
            <person name="Zhang W."/>
            <person name="Chen S."/>
        </authorList>
    </citation>
    <scope>NUCLEOTIDE SEQUENCE [LARGE SCALE GENOMIC DNA]</scope>
    <source>
        <strain evidence="2">ATCC BAA-2165 / BE74</strain>
    </source>
</reference>
<dbReference type="EMBL" id="CP003788">
    <property type="protein sequence ID" value="AFR10702.1"/>
    <property type="molecule type" value="Genomic_DNA"/>
</dbReference>
<dbReference type="STRING" id="1205910.B005_4603"/>
<dbReference type="AlphaFoldDB" id="J7LJ43"/>
<dbReference type="PATRIC" id="fig|1205910.3.peg.4344"/>
<evidence type="ECO:0000313" key="2">
    <source>
        <dbReference type="Proteomes" id="UP000003779"/>
    </source>
</evidence>
<sequence>MAGELSFPFGHRQNKTLWEKSQAKGVVSLRVSCCLTLESRLSYVLCHARE</sequence>
<dbReference type="Proteomes" id="UP000003779">
    <property type="component" value="Chromosome"/>
</dbReference>
<gene>
    <name evidence="1" type="ordered locus">B005_4603</name>
</gene>
<protein>
    <submittedName>
        <fullName evidence="1">Uncharacterized protein</fullName>
    </submittedName>
</protein>
<reference evidence="1 2" key="1">
    <citation type="journal article" date="2012" name="J. Bacteriol.">
        <title>Whole-Genome Sequence of Nocardiopsis alba Strain ATCC BAA-2165, Associated with Honeybees.</title>
        <authorList>
            <person name="Qiao J."/>
            <person name="Chen L."/>
            <person name="Li Y."/>
            <person name="Wang J."/>
            <person name="Zhang W."/>
            <person name="Chen S."/>
        </authorList>
    </citation>
    <scope>NUCLEOTIDE SEQUENCE [LARGE SCALE GENOMIC DNA]</scope>
    <source>
        <strain evidence="2">ATCC BAA-2165 / BE74</strain>
    </source>
</reference>
<accession>J7LJ43</accession>
<dbReference type="KEGG" id="nal:B005_4603"/>
<dbReference type="HOGENOM" id="CLU_3120403_0_0_11"/>
<evidence type="ECO:0000313" key="1">
    <source>
        <dbReference type="EMBL" id="AFR10702.1"/>
    </source>
</evidence>